<evidence type="ECO:0000256" key="1">
    <source>
        <dbReference type="SAM" id="MobiDB-lite"/>
    </source>
</evidence>
<feature type="transmembrane region" description="Helical" evidence="2">
    <location>
        <begin position="645"/>
        <end position="666"/>
    </location>
</feature>
<feature type="transmembrane region" description="Helical" evidence="2">
    <location>
        <begin position="263"/>
        <end position="285"/>
    </location>
</feature>
<dbReference type="Proteomes" id="UP000001798">
    <property type="component" value="Chromosome 2"/>
</dbReference>
<organism evidence="3 4">
    <name type="scientific">Botryotinia fuckeliana (strain B05.10)</name>
    <name type="common">Noble rot fungus</name>
    <name type="synonym">Botrytis cinerea</name>
    <dbReference type="NCBI Taxonomy" id="332648"/>
    <lineage>
        <taxon>Eukaryota</taxon>
        <taxon>Fungi</taxon>
        <taxon>Dikarya</taxon>
        <taxon>Ascomycota</taxon>
        <taxon>Pezizomycotina</taxon>
        <taxon>Leotiomycetes</taxon>
        <taxon>Helotiales</taxon>
        <taxon>Sclerotiniaceae</taxon>
        <taxon>Botrytis</taxon>
    </lineage>
</organism>
<dbReference type="RefSeq" id="XP_024546847.1">
    <property type="nucleotide sequence ID" value="XM_024691077.1"/>
</dbReference>
<evidence type="ECO:0000256" key="2">
    <source>
        <dbReference type="SAM" id="Phobius"/>
    </source>
</evidence>
<reference evidence="3 4" key="3">
    <citation type="journal article" date="2017" name="Mol. Plant Pathol.">
        <title>A gapless genome sequence of the fungus Botrytis cinerea.</title>
        <authorList>
            <person name="Van Kan J.A."/>
            <person name="Stassen J.H."/>
            <person name="Mosbach A."/>
            <person name="Van Der Lee T.A."/>
            <person name="Faino L."/>
            <person name="Farmer A.D."/>
            <person name="Papasotiriou D.G."/>
            <person name="Zhou S."/>
            <person name="Seidl M.F."/>
            <person name="Cottam E."/>
            <person name="Edel D."/>
            <person name="Hahn M."/>
            <person name="Schwartz D.C."/>
            <person name="Dietrich R.A."/>
            <person name="Widdison S."/>
            <person name="Scalliet G."/>
        </authorList>
    </citation>
    <scope>NUCLEOTIDE SEQUENCE [LARGE SCALE GENOMIC DNA]</scope>
    <source>
        <strain evidence="3 4">B05.10</strain>
    </source>
</reference>
<dbReference type="PANTHER" id="PTHR35041">
    <property type="entry name" value="MEDIATOR OF RNA POLYMERASE II TRANSCRIPTION SUBUNIT 1"/>
    <property type="match status" value="1"/>
</dbReference>
<reference evidence="3 4" key="1">
    <citation type="journal article" date="2011" name="PLoS Genet.">
        <title>Genomic analysis of the necrotrophic fungal pathogens Sclerotinia sclerotiorum and Botrytis cinerea.</title>
        <authorList>
            <person name="Amselem J."/>
            <person name="Cuomo C.A."/>
            <person name="van Kan J.A."/>
            <person name="Viaud M."/>
            <person name="Benito E.P."/>
            <person name="Couloux A."/>
            <person name="Coutinho P.M."/>
            <person name="de Vries R.P."/>
            <person name="Dyer P.S."/>
            <person name="Fillinger S."/>
            <person name="Fournier E."/>
            <person name="Gout L."/>
            <person name="Hahn M."/>
            <person name="Kohn L."/>
            <person name="Lapalu N."/>
            <person name="Plummer K.M."/>
            <person name="Pradier J.M."/>
            <person name="Quevillon E."/>
            <person name="Sharon A."/>
            <person name="Simon A."/>
            <person name="ten Have A."/>
            <person name="Tudzynski B."/>
            <person name="Tudzynski P."/>
            <person name="Wincker P."/>
            <person name="Andrew M."/>
            <person name="Anthouard V."/>
            <person name="Beever R.E."/>
            <person name="Beffa R."/>
            <person name="Benoit I."/>
            <person name="Bouzid O."/>
            <person name="Brault B."/>
            <person name="Chen Z."/>
            <person name="Choquer M."/>
            <person name="Collemare J."/>
            <person name="Cotton P."/>
            <person name="Danchin E.G."/>
            <person name="Da Silva C."/>
            <person name="Gautier A."/>
            <person name="Giraud C."/>
            <person name="Giraud T."/>
            <person name="Gonzalez C."/>
            <person name="Grossetete S."/>
            <person name="Guldener U."/>
            <person name="Henrissat B."/>
            <person name="Howlett B.J."/>
            <person name="Kodira C."/>
            <person name="Kretschmer M."/>
            <person name="Lappartient A."/>
            <person name="Leroch M."/>
            <person name="Levis C."/>
            <person name="Mauceli E."/>
            <person name="Neuveglise C."/>
            <person name="Oeser B."/>
            <person name="Pearson M."/>
            <person name="Poulain J."/>
            <person name="Poussereau N."/>
            <person name="Quesneville H."/>
            <person name="Rascle C."/>
            <person name="Schumacher J."/>
            <person name="Segurens B."/>
            <person name="Sexton A."/>
            <person name="Silva E."/>
            <person name="Sirven C."/>
            <person name="Soanes D.M."/>
            <person name="Talbot N.J."/>
            <person name="Templeton M."/>
            <person name="Yandava C."/>
            <person name="Yarden O."/>
            <person name="Zeng Q."/>
            <person name="Rollins J.A."/>
            <person name="Lebrun M.H."/>
            <person name="Dickman M."/>
        </authorList>
    </citation>
    <scope>NUCLEOTIDE SEQUENCE [LARGE SCALE GENOMIC DNA]</scope>
    <source>
        <strain evidence="3 4">B05.10</strain>
    </source>
</reference>
<name>A0A384J890_BOTFB</name>
<dbReference type="GeneID" id="5436478"/>
<evidence type="ECO:0008006" key="5">
    <source>
        <dbReference type="Google" id="ProtNLM"/>
    </source>
</evidence>
<keyword evidence="2" id="KW-1133">Transmembrane helix</keyword>
<keyword evidence="2" id="KW-0472">Membrane</keyword>
<dbReference type="KEGG" id="bfu:BCIN_02g00770"/>
<dbReference type="EMBL" id="CP009806">
    <property type="protein sequence ID" value="ATZ46700.1"/>
    <property type="molecule type" value="Genomic_DNA"/>
</dbReference>
<dbReference type="AlphaFoldDB" id="A0A384J890"/>
<sequence>MAGRRTSYPMSSNHYVPMANHNHEASDLQDVIEMKDQAKESHYLPKTDHDQETSYTFHAIEMEEDQRIKSHDFPKTSHDQDTSYAFHTIEMEDEEKRPYPIRMDSLQSTHSTKSEHSETGRSQTTIRPFDTQEAVLVGSSEPSHHPHDGIFWRSPILMGGNLFIGIIASIAHHVFYSCMVGKQVGDDFSQQWTLRYGTTFAFVSQVCLVSSVGFAYTQWLWKSLYHKDTKVSVNCLDAAFVADTSVLSILNTEMLWKLKLGSLLAVVAWTLPIGSLLTPGTLYVVPSTKSIHTHANVSSLDMYGPDQPARFTYSAPMNVTDDRQNELFLGPRTIITRLSTATATQGEILPINAPFSNATYDVQFYGPIVKCKEADSATATIIQSLRDESVANITGSITEVANYYYAFVPNLGNYGNSSLPNNGVTVIPQSRLQQPQNASNELWMAYSRYTRSKSFETENHYTVCTLHNASYNININFEEGIQTVTSKSLSVLNSVPYPDINTPVSNSLMVQHAYSAYMWSIADLMVGTMGIFQAAPAATGLPSTYFSEITTQIAHTSLLGSSDLDAFFERKSNDPLGNNNTAVSDQRAQDISLAGNATLEELVEELAWNVTCGFMNSNLLSPMVNTSVLSTTSINIYAYHCSTLLLSYGIAIFVALIANSLGAYAYHINGRSHNKSFSAILAATRDSEFGRLLPGGVRGKIPLPEWVLETQLRFVDVDGGGVDECGMGGKKGGGREFRVVGMRKGYEARRKDDLGAYFRRGNGL</sequence>
<keyword evidence="4" id="KW-1185">Reference proteome</keyword>
<dbReference type="OrthoDB" id="5322539at2759"/>
<gene>
    <name evidence="3" type="ORF">BCIN_02g00770</name>
</gene>
<evidence type="ECO:0000313" key="4">
    <source>
        <dbReference type="Proteomes" id="UP000001798"/>
    </source>
</evidence>
<feature type="transmembrane region" description="Helical" evidence="2">
    <location>
        <begin position="196"/>
        <end position="217"/>
    </location>
</feature>
<proteinExistence type="predicted"/>
<feature type="transmembrane region" description="Helical" evidence="2">
    <location>
        <begin position="156"/>
        <end position="176"/>
    </location>
</feature>
<dbReference type="PANTHER" id="PTHR35041:SF3">
    <property type="entry name" value="FORMYLMETHIONINE DEFORMYLASE-LIKE PROTEIN"/>
    <property type="match status" value="1"/>
</dbReference>
<accession>A0A384J890</accession>
<feature type="region of interest" description="Disordered" evidence="1">
    <location>
        <begin position="105"/>
        <end position="127"/>
    </location>
</feature>
<dbReference type="VEuPathDB" id="FungiDB:Bcin02g00770"/>
<keyword evidence="2" id="KW-0812">Transmembrane</keyword>
<reference evidence="3 4" key="2">
    <citation type="journal article" date="2012" name="Eukaryot. Cell">
        <title>Genome update of Botrytis cinerea strains B05.10 and T4.</title>
        <authorList>
            <person name="Staats M."/>
            <person name="van Kan J.A."/>
        </authorList>
    </citation>
    <scope>NUCLEOTIDE SEQUENCE [LARGE SCALE GENOMIC DNA]</scope>
    <source>
        <strain evidence="3 4">B05.10</strain>
    </source>
</reference>
<protein>
    <recommendedName>
        <fullName evidence="5">Formylmethionine deformylase protein</fullName>
    </recommendedName>
</protein>
<evidence type="ECO:0000313" key="3">
    <source>
        <dbReference type="EMBL" id="ATZ46700.1"/>
    </source>
</evidence>